<comment type="catalytic activity">
    <reaction evidence="1 14">
        <text>D-ribulose 5-phosphate = (2S)-2-hydroxy-3-oxobutyl phosphate + formate + H(+)</text>
        <dbReference type="Rhea" id="RHEA:18457"/>
        <dbReference type="ChEBI" id="CHEBI:15378"/>
        <dbReference type="ChEBI" id="CHEBI:15740"/>
        <dbReference type="ChEBI" id="CHEBI:58121"/>
        <dbReference type="ChEBI" id="CHEBI:58830"/>
        <dbReference type="EC" id="4.1.99.12"/>
    </reaction>
</comment>
<feature type="binding site" evidence="14">
    <location>
        <position position="37"/>
    </location>
    <ligand>
        <name>Mg(2+)</name>
        <dbReference type="ChEBI" id="CHEBI:18420"/>
        <label>2</label>
    </ligand>
</feature>
<dbReference type="RefSeq" id="WP_208010390.1">
    <property type="nucleotide sequence ID" value="NZ_CP071796.1"/>
</dbReference>
<sequence>MNAPAPLAPTAISPVEDIVAELRAGRMVILVDEEDRENEGDLVLAADHVTPEAINFMARFGRGLICLTLTRERCERLALPPMVARNGTKMGTAFTVSIEAAEGVTTGISAADRARTVQAAVAPHAQATDLVQPGHIFPLQAVEGGVLMRAGHTEAGCDLAGMAGCSPAAVICEIMKDDGTMARLPDLQQFAAQHGLKIGTIADLIEHRSKHESLVEKAATRPLRTAHGEFVAHAYLDKPSGELHLALVMGQWAPGDAVPVRVHEPLSVLDALELERGMHSWSLHAALAHIQQVGRGVAVLLNCGEDAAQLLAQFKGTARAAHAPERGRMDLRSYGVGAQILRDLGVQRMQVMGTPRRLPSMAGGYGLEVVEYVNTAAR</sequence>
<evidence type="ECO:0000259" key="15">
    <source>
        <dbReference type="Pfam" id="PF00925"/>
    </source>
</evidence>
<dbReference type="GO" id="GO:0009231">
    <property type="term" value="P:riboflavin biosynthetic process"/>
    <property type="evidence" value="ECO:0007669"/>
    <property type="project" value="UniProtKB-UniRule"/>
</dbReference>
<dbReference type="NCBIfam" id="NF010626">
    <property type="entry name" value="PRK14019.1"/>
    <property type="match status" value="1"/>
</dbReference>
<keyword evidence="10 14" id="KW-0479">Metal-binding</keyword>
<evidence type="ECO:0000256" key="4">
    <source>
        <dbReference type="ARBA" id="ARBA00004904"/>
    </source>
</evidence>
<dbReference type="InterPro" id="IPR000422">
    <property type="entry name" value="DHBP_synthase_RibB"/>
</dbReference>
<keyword evidence="11 14" id="KW-0460">Magnesium</keyword>
<dbReference type="InterPro" id="IPR032677">
    <property type="entry name" value="GTP_cyclohydro_II"/>
</dbReference>
<dbReference type="HAMAP" id="MF_00180">
    <property type="entry name" value="RibB"/>
    <property type="match status" value="1"/>
</dbReference>
<evidence type="ECO:0000313" key="17">
    <source>
        <dbReference type="Proteomes" id="UP000663903"/>
    </source>
</evidence>
<keyword evidence="12 14" id="KW-0464">Manganese</keyword>
<dbReference type="Gene3D" id="3.90.870.10">
    <property type="entry name" value="DHBP synthase"/>
    <property type="match status" value="1"/>
</dbReference>
<feature type="binding site" evidence="14">
    <location>
        <begin position="149"/>
        <end position="153"/>
    </location>
    <ligand>
        <name>D-ribulose 5-phosphate</name>
        <dbReference type="ChEBI" id="CHEBI:58121"/>
    </ligand>
</feature>
<comment type="pathway">
    <text evidence="4 14">Cofactor biosynthesis; riboflavin biosynthesis; 2-hydroxy-3-oxobutyl phosphate from D-ribulose 5-phosphate: step 1/1.</text>
</comment>
<dbReference type="GO" id="GO:0003935">
    <property type="term" value="F:GTP cyclohydrolase II activity"/>
    <property type="evidence" value="ECO:0007669"/>
    <property type="project" value="TreeGrafter"/>
</dbReference>
<comment type="similarity">
    <text evidence="14">Belongs to the DHBP synthase family.</text>
</comment>
<comment type="similarity">
    <text evidence="5">In the N-terminal section; belongs to the DHBP synthase family.</text>
</comment>
<feature type="site" description="Essential for catalytic activity" evidence="14">
    <location>
        <position position="173"/>
    </location>
</feature>
<evidence type="ECO:0000256" key="11">
    <source>
        <dbReference type="ARBA" id="ARBA00022842"/>
    </source>
</evidence>
<dbReference type="SUPFAM" id="SSF142695">
    <property type="entry name" value="RibA-like"/>
    <property type="match status" value="1"/>
</dbReference>
<dbReference type="AlphaFoldDB" id="A0A975CIM2"/>
<feature type="binding site" evidence="14">
    <location>
        <begin position="36"/>
        <end position="37"/>
    </location>
    <ligand>
        <name>D-ribulose 5-phosphate</name>
        <dbReference type="ChEBI" id="CHEBI:58121"/>
    </ligand>
</feature>
<dbReference type="PANTHER" id="PTHR21327">
    <property type="entry name" value="GTP CYCLOHYDROLASE II-RELATED"/>
    <property type="match status" value="1"/>
</dbReference>
<evidence type="ECO:0000256" key="3">
    <source>
        <dbReference type="ARBA" id="ARBA00002284"/>
    </source>
</evidence>
<comment type="cofactor">
    <cofactor evidence="14">
        <name>Mg(2+)</name>
        <dbReference type="ChEBI" id="CHEBI:18420"/>
    </cofactor>
    <cofactor evidence="14">
        <name>Mn(2+)</name>
        <dbReference type="ChEBI" id="CHEBI:29035"/>
    </cofactor>
    <text evidence="14">Binds 2 divalent metal cations per subunit. Magnesium or manganese.</text>
</comment>
<feature type="domain" description="GTP cyclohydrolase II" evidence="15">
    <location>
        <begin position="217"/>
        <end position="373"/>
    </location>
</feature>
<protein>
    <recommendedName>
        <fullName evidence="8 14">3,4-dihydroxy-2-butanone 4-phosphate synthase</fullName>
        <shortName evidence="14">DHBP synthase</shortName>
        <ecNumber evidence="7 14">4.1.99.12</ecNumber>
    </recommendedName>
</protein>
<comment type="function">
    <text evidence="3 14">Catalyzes the conversion of D-ribulose 5-phosphate to formate and 3,4-dihydroxy-2-butanone 4-phosphate.</text>
</comment>
<dbReference type="InterPro" id="IPR036144">
    <property type="entry name" value="RibA-like_sf"/>
</dbReference>
<dbReference type="GO" id="GO:0008686">
    <property type="term" value="F:3,4-dihydroxy-2-butanone-4-phosphate synthase activity"/>
    <property type="evidence" value="ECO:0007669"/>
    <property type="project" value="UniProtKB-UniRule"/>
</dbReference>
<evidence type="ECO:0000256" key="5">
    <source>
        <dbReference type="ARBA" id="ARBA00005520"/>
    </source>
</evidence>
<dbReference type="SUPFAM" id="SSF55821">
    <property type="entry name" value="YrdC/RibB"/>
    <property type="match status" value="1"/>
</dbReference>
<evidence type="ECO:0000256" key="14">
    <source>
        <dbReference type="HAMAP-Rule" id="MF_00180"/>
    </source>
</evidence>
<dbReference type="Gene3D" id="3.40.50.10990">
    <property type="entry name" value="GTP cyclohydrolase II"/>
    <property type="match status" value="1"/>
</dbReference>
<evidence type="ECO:0000256" key="13">
    <source>
        <dbReference type="ARBA" id="ARBA00023239"/>
    </source>
</evidence>
<dbReference type="Pfam" id="PF00925">
    <property type="entry name" value="GTP_cyclohydro2"/>
    <property type="match status" value="1"/>
</dbReference>
<evidence type="ECO:0000256" key="10">
    <source>
        <dbReference type="ARBA" id="ARBA00022723"/>
    </source>
</evidence>
<evidence type="ECO:0000256" key="12">
    <source>
        <dbReference type="ARBA" id="ARBA00023211"/>
    </source>
</evidence>
<dbReference type="FunFam" id="3.90.870.10:FF:000001">
    <property type="entry name" value="Riboflavin biosynthesis protein RibBA"/>
    <property type="match status" value="1"/>
</dbReference>
<evidence type="ECO:0000256" key="1">
    <source>
        <dbReference type="ARBA" id="ARBA00000141"/>
    </source>
</evidence>
<evidence type="ECO:0000256" key="2">
    <source>
        <dbReference type="ARBA" id="ARBA00001936"/>
    </source>
</evidence>
<dbReference type="NCBIfam" id="TIGR00506">
    <property type="entry name" value="ribB"/>
    <property type="match status" value="1"/>
</dbReference>
<dbReference type="KEGG" id="otd:J1M35_06305"/>
<feature type="binding site" evidence="14">
    <location>
        <position position="152"/>
    </location>
    <ligand>
        <name>Mg(2+)</name>
        <dbReference type="ChEBI" id="CHEBI:18420"/>
        <label>2</label>
    </ligand>
</feature>
<dbReference type="PIRSF" id="PIRSF001259">
    <property type="entry name" value="RibA"/>
    <property type="match status" value="1"/>
</dbReference>
<feature type="binding site" evidence="14">
    <location>
        <position position="37"/>
    </location>
    <ligand>
        <name>Mg(2+)</name>
        <dbReference type="ChEBI" id="CHEBI:18420"/>
        <label>1</label>
    </ligand>
</feature>
<evidence type="ECO:0000256" key="8">
    <source>
        <dbReference type="ARBA" id="ARBA00018836"/>
    </source>
</evidence>
<dbReference type="Proteomes" id="UP000663903">
    <property type="component" value="Chromosome"/>
</dbReference>
<name>A0A975CIM2_9BURK</name>
<reference evidence="16" key="1">
    <citation type="submission" date="2021-03" db="EMBL/GenBank/DDBJ databases">
        <title>Ottowia sp. 27C isolated from the cloaca of a Giant Asian pond turtle (Heosemys grandis).</title>
        <authorList>
            <person name="Spergser J."/>
            <person name="Busse H.-J."/>
        </authorList>
    </citation>
    <scope>NUCLEOTIDE SEQUENCE</scope>
    <source>
        <strain evidence="16">27C</strain>
    </source>
</reference>
<dbReference type="EC" id="4.1.99.12" evidence="7 14"/>
<gene>
    <name evidence="14 16" type="primary">ribB</name>
    <name evidence="16" type="ORF">J1M35_06305</name>
</gene>
<comment type="similarity">
    <text evidence="6">In the C-terminal section; belongs to the GTP cyclohydrolase II family.</text>
</comment>
<organism evidence="16 17">
    <name type="scientific">Ottowia testudinis</name>
    <dbReference type="NCBI Taxonomy" id="2816950"/>
    <lineage>
        <taxon>Bacteria</taxon>
        <taxon>Pseudomonadati</taxon>
        <taxon>Pseudomonadota</taxon>
        <taxon>Betaproteobacteria</taxon>
        <taxon>Burkholderiales</taxon>
        <taxon>Comamonadaceae</taxon>
        <taxon>Ottowia</taxon>
    </lineage>
</organism>
<keyword evidence="9 14" id="KW-0686">Riboflavin biosynthesis</keyword>
<keyword evidence="13 14" id="KW-0456">Lyase</keyword>
<evidence type="ECO:0000256" key="6">
    <source>
        <dbReference type="ARBA" id="ARBA00008976"/>
    </source>
</evidence>
<comment type="subunit">
    <text evidence="14">Homodimer.</text>
</comment>
<feature type="binding site" evidence="14">
    <location>
        <position position="41"/>
    </location>
    <ligand>
        <name>D-ribulose 5-phosphate</name>
        <dbReference type="ChEBI" id="CHEBI:58121"/>
    </ligand>
</feature>
<keyword evidence="17" id="KW-1185">Reference proteome</keyword>
<dbReference type="GO" id="GO:0000287">
    <property type="term" value="F:magnesium ion binding"/>
    <property type="evidence" value="ECO:0007669"/>
    <property type="project" value="UniProtKB-UniRule"/>
</dbReference>
<dbReference type="InterPro" id="IPR017945">
    <property type="entry name" value="DHBP_synth_RibB-like_a/b_dom"/>
</dbReference>
<dbReference type="GO" id="GO:0030145">
    <property type="term" value="F:manganese ion binding"/>
    <property type="evidence" value="ECO:0007669"/>
    <property type="project" value="UniProtKB-UniRule"/>
</dbReference>
<accession>A0A975CIM2</accession>
<feature type="site" description="Essential for catalytic activity" evidence="14">
    <location>
        <position position="135"/>
    </location>
</feature>
<dbReference type="EMBL" id="CP071796">
    <property type="protein sequence ID" value="QTD46491.1"/>
    <property type="molecule type" value="Genomic_DNA"/>
</dbReference>
<proteinExistence type="inferred from homology"/>
<dbReference type="PANTHER" id="PTHR21327:SF34">
    <property type="entry name" value="3,4-DIHYDROXY-2-BUTANONE 4-PHOSPHATE SYNTHASE"/>
    <property type="match status" value="1"/>
</dbReference>
<evidence type="ECO:0000256" key="9">
    <source>
        <dbReference type="ARBA" id="ARBA00022619"/>
    </source>
</evidence>
<dbReference type="Pfam" id="PF00926">
    <property type="entry name" value="DHBP_synthase"/>
    <property type="match status" value="1"/>
</dbReference>
<comment type="cofactor">
    <cofactor evidence="2">
        <name>Mn(2+)</name>
        <dbReference type="ChEBI" id="CHEBI:29035"/>
    </cofactor>
</comment>
<evidence type="ECO:0000313" key="16">
    <source>
        <dbReference type="EMBL" id="QTD46491.1"/>
    </source>
</evidence>
<dbReference type="GO" id="GO:0005829">
    <property type="term" value="C:cytosol"/>
    <property type="evidence" value="ECO:0007669"/>
    <property type="project" value="TreeGrafter"/>
</dbReference>
<evidence type="ECO:0000256" key="7">
    <source>
        <dbReference type="ARBA" id="ARBA00012153"/>
    </source>
</evidence>